<dbReference type="AlphaFoldDB" id="A0A0C2ZN73"/>
<dbReference type="EMBL" id="KN822163">
    <property type="protein sequence ID" value="KIM54072.1"/>
    <property type="molecule type" value="Genomic_DNA"/>
</dbReference>
<dbReference type="Proteomes" id="UP000053989">
    <property type="component" value="Unassembled WGS sequence"/>
</dbReference>
<evidence type="ECO:0000313" key="2">
    <source>
        <dbReference type="EMBL" id="KIM54072.1"/>
    </source>
</evidence>
<keyword evidence="3" id="KW-1185">Reference proteome</keyword>
<proteinExistence type="predicted"/>
<feature type="compositionally biased region" description="Low complexity" evidence="1">
    <location>
        <begin position="406"/>
        <end position="419"/>
    </location>
</feature>
<accession>A0A0C2ZN73</accession>
<dbReference type="STRING" id="1036808.A0A0C2ZN73"/>
<feature type="region of interest" description="Disordered" evidence="1">
    <location>
        <begin position="359"/>
        <end position="449"/>
    </location>
</feature>
<reference evidence="2 3" key="1">
    <citation type="submission" date="2014-04" db="EMBL/GenBank/DDBJ databases">
        <authorList>
            <consortium name="DOE Joint Genome Institute"/>
            <person name="Kuo A."/>
            <person name="Kohler A."/>
            <person name="Nagy L.G."/>
            <person name="Floudas D."/>
            <person name="Copeland A."/>
            <person name="Barry K.W."/>
            <person name="Cichocki N."/>
            <person name="Veneault-Fourrey C."/>
            <person name="LaButti K."/>
            <person name="Lindquist E.A."/>
            <person name="Lipzen A."/>
            <person name="Lundell T."/>
            <person name="Morin E."/>
            <person name="Murat C."/>
            <person name="Sun H."/>
            <person name="Tunlid A."/>
            <person name="Henrissat B."/>
            <person name="Grigoriev I.V."/>
            <person name="Hibbett D.S."/>
            <person name="Martin F."/>
            <person name="Nordberg H.P."/>
            <person name="Cantor M.N."/>
            <person name="Hua S.X."/>
        </authorList>
    </citation>
    <scope>NUCLEOTIDE SEQUENCE [LARGE SCALE GENOMIC DNA]</scope>
    <source>
        <strain evidence="2 3">Foug A</strain>
    </source>
</reference>
<feature type="compositionally biased region" description="Polar residues" evidence="1">
    <location>
        <begin position="432"/>
        <end position="441"/>
    </location>
</feature>
<feature type="compositionally biased region" description="Basic and acidic residues" evidence="1">
    <location>
        <begin position="214"/>
        <end position="227"/>
    </location>
</feature>
<protein>
    <submittedName>
        <fullName evidence="2">Uncharacterized protein</fullName>
    </submittedName>
</protein>
<gene>
    <name evidence="2" type="ORF">SCLCIDRAFT_400094</name>
</gene>
<sequence length="561" mass="61725">MVTAQRLLMKVYIPFLRPSNSHSCPTTHLHATVGVFDAAHAIIRAIRALCSMWKQRPDLKGKRPTPALFSFYSFGRILFDAAVVCAHSAIKYPTKYWVPTAVEDVNYALEILRDPLLNTGRGPMRDGVEGDVQESIMIISQLQKKIEMSRKGNPDALVSRAKRKRDEVESDTERVPNGLHLPCTGGTVSSTNFERSPPVPMSGPGVVAKPTQASREKYVTPPEERRKPATPPVPPYPKRLQTEGRDPKSKDKSGKKPPYPQICVRVRPGKEPPFCKNRSNSSTSATPEPRINSESITSSTQSPCQPPTHGTDRSPHTTLSFAQPLQRTSSPGVQVIHRTLTHGLSEEGCVEFQVPFGTASQGQSRRSHLSQAHYMVSDEPDPPQYPKLSPGGPSCEQNSSHPSPLSFTPYSDVSSSYSGSGPGVPPTPQVSRTPSTHQQHSPPFVGEMTGPPGDYYLFNSQYGGNVANTPTLGMGIDPMTLHTGGENTSSSMGEVSRGNLFHHHQEKPHPMYLRRPSDHHFSLPQSQFSEPQHQPVVTRPWPHENPMQDNTGFSYGQFMTS</sequence>
<dbReference type="HOGENOM" id="CLU_485841_0_0_1"/>
<feature type="compositionally biased region" description="Basic and acidic residues" evidence="1">
    <location>
        <begin position="240"/>
        <end position="254"/>
    </location>
</feature>
<evidence type="ECO:0000256" key="1">
    <source>
        <dbReference type="SAM" id="MobiDB-lite"/>
    </source>
</evidence>
<dbReference type="OrthoDB" id="4934715at2759"/>
<feature type="region of interest" description="Disordered" evidence="1">
    <location>
        <begin position="149"/>
        <end position="331"/>
    </location>
</feature>
<feature type="compositionally biased region" description="Polar residues" evidence="1">
    <location>
        <begin position="316"/>
        <end position="331"/>
    </location>
</feature>
<feature type="compositionally biased region" description="Polar residues" evidence="1">
    <location>
        <begin position="395"/>
        <end position="405"/>
    </location>
</feature>
<name>A0A0C2ZN73_9AGAM</name>
<feature type="compositionally biased region" description="Polar residues" evidence="1">
    <location>
        <begin position="547"/>
        <end position="561"/>
    </location>
</feature>
<reference evidence="3" key="2">
    <citation type="submission" date="2015-01" db="EMBL/GenBank/DDBJ databases">
        <title>Evolutionary Origins and Diversification of the Mycorrhizal Mutualists.</title>
        <authorList>
            <consortium name="DOE Joint Genome Institute"/>
            <consortium name="Mycorrhizal Genomics Consortium"/>
            <person name="Kohler A."/>
            <person name="Kuo A."/>
            <person name="Nagy L.G."/>
            <person name="Floudas D."/>
            <person name="Copeland A."/>
            <person name="Barry K.W."/>
            <person name="Cichocki N."/>
            <person name="Veneault-Fourrey C."/>
            <person name="LaButti K."/>
            <person name="Lindquist E.A."/>
            <person name="Lipzen A."/>
            <person name="Lundell T."/>
            <person name="Morin E."/>
            <person name="Murat C."/>
            <person name="Riley R."/>
            <person name="Ohm R."/>
            <person name="Sun H."/>
            <person name="Tunlid A."/>
            <person name="Henrissat B."/>
            <person name="Grigoriev I.V."/>
            <person name="Hibbett D.S."/>
            <person name="Martin F."/>
        </authorList>
    </citation>
    <scope>NUCLEOTIDE SEQUENCE [LARGE SCALE GENOMIC DNA]</scope>
    <source>
        <strain evidence="3">Foug A</strain>
    </source>
</reference>
<feature type="compositionally biased region" description="Polar residues" evidence="1">
    <location>
        <begin position="277"/>
        <end position="303"/>
    </location>
</feature>
<feature type="compositionally biased region" description="Basic and acidic residues" evidence="1">
    <location>
        <begin position="164"/>
        <end position="174"/>
    </location>
</feature>
<organism evidence="2 3">
    <name type="scientific">Scleroderma citrinum Foug A</name>
    <dbReference type="NCBI Taxonomy" id="1036808"/>
    <lineage>
        <taxon>Eukaryota</taxon>
        <taxon>Fungi</taxon>
        <taxon>Dikarya</taxon>
        <taxon>Basidiomycota</taxon>
        <taxon>Agaricomycotina</taxon>
        <taxon>Agaricomycetes</taxon>
        <taxon>Agaricomycetidae</taxon>
        <taxon>Boletales</taxon>
        <taxon>Sclerodermatineae</taxon>
        <taxon>Sclerodermataceae</taxon>
        <taxon>Scleroderma</taxon>
    </lineage>
</organism>
<evidence type="ECO:0000313" key="3">
    <source>
        <dbReference type="Proteomes" id="UP000053989"/>
    </source>
</evidence>
<feature type="region of interest" description="Disordered" evidence="1">
    <location>
        <begin position="524"/>
        <end position="561"/>
    </location>
</feature>
<dbReference type="InParanoid" id="A0A0C2ZN73"/>